<accession>A0A914WC25</accession>
<dbReference type="AlphaFoldDB" id="A0A914WC25"/>
<evidence type="ECO:0000313" key="4">
    <source>
        <dbReference type="Proteomes" id="UP000887566"/>
    </source>
</evidence>
<dbReference type="SUPFAM" id="SSF56112">
    <property type="entry name" value="Protein kinase-like (PK-like)"/>
    <property type="match status" value="1"/>
</dbReference>
<dbReference type="GO" id="GO:0043235">
    <property type="term" value="C:receptor complex"/>
    <property type="evidence" value="ECO:0007669"/>
    <property type="project" value="TreeGrafter"/>
</dbReference>
<dbReference type="WBParaSite" id="PSAMB.scaffold3733size17092.g22486.t1">
    <property type="protein sequence ID" value="PSAMB.scaffold3733size17092.g22486.t1"/>
    <property type="gene ID" value="PSAMB.scaffold3733size17092.g22486"/>
</dbReference>
<dbReference type="InterPro" id="IPR050122">
    <property type="entry name" value="RTK"/>
</dbReference>
<feature type="compositionally biased region" description="Polar residues" evidence="1">
    <location>
        <begin position="281"/>
        <end position="291"/>
    </location>
</feature>
<evidence type="ECO:0000313" key="5">
    <source>
        <dbReference type="WBParaSite" id="PSAMB.scaffold3733size17092.g22486.t1"/>
    </source>
</evidence>
<organism evidence="4 5">
    <name type="scientific">Plectus sambesii</name>
    <dbReference type="NCBI Taxonomy" id="2011161"/>
    <lineage>
        <taxon>Eukaryota</taxon>
        <taxon>Metazoa</taxon>
        <taxon>Ecdysozoa</taxon>
        <taxon>Nematoda</taxon>
        <taxon>Chromadorea</taxon>
        <taxon>Plectida</taxon>
        <taxon>Plectina</taxon>
        <taxon>Plectoidea</taxon>
        <taxon>Plectidae</taxon>
        <taxon>Plectus</taxon>
    </lineage>
</organism>
<dbReference type="InterPro" id="IPR011009">
    <property type="entry name" value="Kinase-like_dom_sf"/>
</dbReference>
<keyword evidence="4" id="KW-1185">Reference proteome</keyword>
<keyword evidence="2" id="KW-1133">Transmembrane helix</keyword>
<sequence>MWTAPEVFVNNTIPIESDLYTFGILLWELFTLGGMPHEQFIFIQEVEEEEINVVVKKGKRMNKPSFAPREIYELIKALCNFDPNLRPPLKHCKRNIDKYLEEACPPLALCLDIADASQKSDRNIQIHKASSVKIPQRKDKVFPQSLANDDNDNPARKEKDQPNCFTRKYRRNIILISAVIFFMFAAISGAAIILFKKSPVGSPNDNFNVTSTVISTDGSTSSASETRASINTATTFLFITTADQQKPEPTSAESPTSPKPTTTSTVTSTITKPTTTSTVTCSGQSTGNKFTETNRDDTFYALSIIILSQQQPN</sequence>
<protein>
    <submittedName>
        <fullName evidence="5">Protein kinase domain-containing protein</fullName>
    </submittedName>
</protein>
<evidence type="ECO:0000256" key="1">
    <source>
        <dbReference type="SAM" id="MobiDB-lite"/>
    </source>
</evidence>
<dbReference type="Pfam" id="PF07714">
    <property type="entry name" value="PK_Tyr_Ser-Thr"/>
    <property type="match status" value="1"/>
</dbReference>
<dbReference type="GO" id="GO:0004714">
    <property type="term" value="F:transmembrane receptor protein tyrosine kinase activity"/>
    <property type="evidence" value="ECO:0007669"/>
    <property type="project" value="TreeGrafter"/>
</dbReference>
<keyword evidence="2" id="KW-0472">Membrane</keyword>
<name>A0A914WC25_9BILA</name>
<feature type="compositionally biased region" description="Low complexity" evidence="1">
    <location>
        <begin position="247"/>
        <end position="280"/>
    </location>
</feature>
<reference evidence="5" key="1">
    <citation type="submission" date="2022-11" db="UniProtKB">
        <authorList>
            <consortium name="WormBaseParasite"/>
        </authorList>
    </citation>
    <scope>IDENTIFICATION</scope>
</reference>
<evidence type="ECO:0000259" key="3">
    <source>
        <dbReference type="PROSITE" id="PS50011"/>
    </source>
</evidence>
<dbReference type="InterPro" id="IPR000719">
    <property type="entry name" value="Prot_kinase_dom"/>
</dbReference>
<keyword evidence="2" id="KW-0812">Transmembrane</keyword>
<dbReference type="GO" id="GO:0005524">
    <property type="term" value="F:ATP binding"/>
    <property type="evidence" value="ECO:0007669"/>
    <property type="project" value="InterPro"/>
</dbReference>
<dbReference type="PANTHER" id="PTHR24416">
    <property type="entry name" value="TYROSINE-PROTEIN KINASE RECEPTOR"/>
    <property type="match status" value="1"/>
</dbReference>
<feature type="domain" description="Protein kinase" evidence="3">
    <location>
        <begin position="1"/>
        <end position="100"/>
    </location>
</feature>
<evidence type="ECO:0000256" key="2">
    <source>
        <dbReference type="SAM" id="Phobius"/>
    </source>
</evidence>
<feature type="transmembrane region" description="Helical" evidence="2">
    <location>
        <begin position="173"/>
        <end position="195"/>
    </location>
</feature>
<dbReference type="PROSITE" id="PS50011">
    <property type="entry name" value="PROTEIN_KINASE_DOM"/>
    <property type="match status" value="1"/>
</dbReference>
<feature type="region of interest" description="Disordered" evidence="1">
    <location>
        <begin position="243"/>
        <end position="291"/>
    </location>
</feature>
<proteinExistence type="predicted"/>
<dbReference type="Proteomes" id="UP000887566">
    <property type="component" value="Unplaced"/>
</dbReference>
<dbReference type="GO" id="GO:0005886">
    <property type="term" value="C:plasma membrane"/>
    <property type="evidence" value="ECO:0007669"/>
    <property type="project" value="TreeGrafter"/>
</dbReference>
<dbReference type="Gene3D" id="1.10.510.10">
    <property type="entry name" value="Transferase(Phosphotransferase) domain 1"/>
    <property type="match status" value="1"/>
</dbReference>
<dbReference type="GO" id="GO:0007169">
    <property type="term" value="P:cell surface receptor protein tyrosine kinase signaling pathway"/>
    <property type="evidence" value="ECO:0007669"/>
    <property type="project" value="TreeGrafter"/>
</dbReference>
<dbReference type="InterPro" id="IPR001245">
    <property type="entry name" value="Ser-Thr/Tyr_kinase_cat_dom"/>
</dbReference>
<dbReference type="PANTHER" id="PTHR24416:SF611">
    <property type="entry name" value="TYROSINE-PROTEIN KINASE TRANSMEMBRANE RECEPTOR ROR"/>
    <property type="match status" value="1"/>
</dbReference>
<feature type="region of interest" description="Disordered" evidence="1">
    <location>
        <begin position="143"/>
        <end position="163"/>
    </location>
</feature>